<sequence>MGQTLGSGVVLTEGQIPTLLIRGQGGSMEGVVRGKPIQRTEVNREYTASWAMDTSEGLTNTSPRKYAALSIDGKYQKTTLEPRVRTVAETSNQKDLNSQLLYIGGDASGNSLNGGIESWELYGRPAQVVRTAQADHVLTLDTTGVGYLANAAIPDMCDYTFGVPLANRWCWKTSEFSG</sequence>
<feature type="non-terminal residue" evidence="1">
    <location>
        <position position="178"/>
    </location>
</feature>
<evidence type="ECO:0000313" key="1">
    <source>
        <dbReference type="EMBL" id="EFK97640.1"/>
    </source>
</evidence>
<dbReference type="EMBL" id="ADZX01000088">
    <property type="protein sequence ID" value="EFK97640.1"/>
    <property type="molecule type" value="Genomic_DNA"/>
</dbReference>
<dbReference type="AlphaFoldDB" id="D9PFM5"/>
<name>D9PFM5_9ZZZZ</name>
<reference evidence="1" key="2">
    <citation type="journal article" date="2011" name="Microb. Ecol.">
        <title>Taxonomic and Functional Metagenomic Profiling of the Microbial Community in the Anoxic Sediment of a Sub-saline Shallow Lake (Laguna de Carrizo, Central Spain).</title>
        <authorList>
            <person name="Ferrer M."/>
            <person name="Guazzaroni M.E."/>
            <person name="Richter M."/>
            <person name="Garcia-Salamanca A."/>
            <person name="Yarza P."/>
            <person name="Suarez-Suarez A."/>
            <person name="Solano J."/>
            <person name="Alcaide M."/>
            <person name="van Dillewijn P."/>
            <person name="Molina-Henares M.A."/>
            <person name="Lopez-Cortes N."/>
            <person name="Al-Ramahi Y."/>
            <person name="Guerrero C."/>
            <person name="Acosta A."/>
            <person name="de Eugenio L.I."/>
            <person name="Martinez V."/>
            <person name="Marques S."/>
            <person name="Rojo F."/>
            <person name="Santero E."/>
            <person name="Genilloud O."/>
            <person name="Perez-Perez J."/>
            <person name="Rossello-Mora R."/>
            <person name="Ramos J.L."/>
        </authorList>
    </citation>
    <scope>NUCLEOTIDE SEQUENCE</scope>
</reference>
<organism evidence="1">
    <name type="scientific">sediment metagenome</name>
    <dbReference type="NCBI Taxonomy" id="749907"/>
    <lineage>
        <taxon>unclassified sequences</taxon>
        <taxon>metagenomes</taxon>
        <taxon>ecological metagenomes</taxon>
    </lineage>
</organism>
<comment type="caution">
    <text evidence="1">The sequence shown here is derived from an EMBL/GenBank/DDBJ whole genome shotgun (WGS) entry which is preliminary data.</text>
</comment>
<proteinExistence type="predicted"/>
<protein>
    <submittedName>
        <fullName evidence="1">Uncharacterized protein</fullName>
    </submittedName>
</protein>
<reference evidence="1" key="1">
    <citation type="submission" date="2010-07" db="EMBL/GenBank/DDBJ databases">
        <authorList>
            <consortium name="CONSOLIDER consortium CSD2007-00005"/>
            <person name="Guazzaroni M.-E."/>
            <person name="Richter M."/>
            <person name="Garcia-Salamanca A."/>
            <person name="Yarza P."/>
            <person name="Ferrer M."/>
        </authorList>
    </citation>
    <scope>NUCLEOTIDE SEQUENCE</scope>
</reference>
<gene>
    <name evidence="1" type="ORF">LDC_0307</name>
</gene>
<accession>D9PFM5</accession>